<comment type="caution">
    <text evidence="7">The sequence shown here is derived from an EMBL/GenBank/DDBJ whole genome shotgun (WGS) entry which is preliminary data.</text>
</comment>
<keyword evidence="3 7" id="KW-0347">Helicase</keyword>
<dbReference type="GO" id="GO:0004386">
    <property type="term" value="F:helicase activity"/>
    <property type="evidence" value="ECO:0007669"/>
    <property type="project" value="UniProtKB-KW"/>
</dbReference>
<dbReference type="SMART" id="SM00490">
    <property type="entry name" value="HELICc"/>
    <property type="match status" value="1"/>
</dbReference>
<keyword evidence="1" id="KW-0547">Nucleotide-binding</keyword>
<reference evidence="7" key="1">
    <citation type="journal article" date="2019" name="PLoS Negl. Trop. Dis.">
        <title>Revisiting the worldwide diversity of Leptospira species in the environment.</title>
        <authorList>
            <person name="Vincent A.T."/>
            <person name="Schiettekatte O."/>
            <person name="Bourhy P."/>
            <person name="Veyrier F.J."/>
            <person name="Picardeau M."/>
        </authorList>
    </citation>
    <scope>NUCLEOTIDE SEQUENCE [LARGE SCALE GENOMIC DNA]</scope>
    <source>
        <strain evidence="7">201400974</strain>
    </source>
</reference>
<protein>
    <submittedName>
        <fullName evidence="7">DEAD/DEAH box helicase</fullName>
    </submittedName>
</protein>
<organism evidence="7 8">
    <name type="scientific">Leptospira ilyithenensis</name>
    <dbReference type="NCBI Taxonomy" id="2484901"/>
    <lineage>
        <taxon>Bacteria</taxon>
        <taxon>Pseudomonadati</taxon>
        <taxon>Spirochaetota</taxon>
        <taxon>Spirochaetia</taxon>
        <taxon>Leptospirales</taxon>
        <taxon>Leptospiraceae</taxon>
        <taxon>Leptospira</taxon>
    </lineage>
</organism>
<evidence type="ECO:0000256" key="3">
    <source>
        <dbReference type="ARBA" id="ARBA00022806"/>
    </source>
</evidence>
<dbReference type="SUPFAM" id="SSF52540">
    <property type="entry name" value="P-loop containing nucleoside triphosphate hydrolases"/>
    <property type="match status" value="2"/>
</dbReference>
<dbReference type="Pfam" id="PF00176">
    <property type="entry name" value="SNF2-rel_dom"/>
    <property type="match status" value="1"/>
</dbReference>
<dbReference type="PANTHER" id="PTHR10799">
    <property type="entry name" value="SNF2/RAD54 HELICASE FAMILY"/>
    <property type="match status" value="1"/>
</dbReference>
<evidence type="ECO:0000313" key="8">
    <source>
        <dbReference type="Proteomes" id="UP000298264"/>
    </source>
</evidence>
<dbReference type="InterPro" id="IPR000330">
    <property type="entry name" value="SNF2_N"/>
</dbReference>
<gene>
    <name evidence="7" type="ORF">EHS11_06635</name>
</gene>
<evidence type="ECO:0000259" key="5">
    <source>
        <dbReference type="PROSITE" id="PS51192"/>
    </source>
</evidence>
<dbReference type="InterPro" id="IPR014001">
    <property type="entry name" value="Helicase_ATP-bd"/>
</dbReference>
<dbReference type="CDD" id="cd18011">
    <property type="entry name" value="DEXDc_RapA"/>
    <property type="match status" value="1"/>
</dbReference>
<accession>A0A4R9LQB2</accession>
<dbReference type="InterPro" id="IPR038718">
    <property type="entry name" value="SNF2-like_sf"/>
</dbReference>
<dbReference type="Pfam" id="PF00271">
    <property type="entry name" value="Helicase_C"/>
    <property type="match status" value="1"/>
</dbReference>
<keyword evidence="4" id="KW-0067">ATP-binding</keyword>
<dbReference type="Gene3D" id="3.40.50.300">
    <property type="entry name" value="P-loop containing nucleotide triphosphate hydrolases"/>
    <property type="match status" value="1"/>
</dbReference>
<sequence length="951" mass="110094">MVSWTNYHSKLTAFELTRKFPIDDDQRLSRALVDAQVELNPHQVDAALFAFQSPLTKGAILADEVGLGKTIEAGLVISQKWAERKRKILIIVPSNLRKQWYQELSEKFFLPCFILETKSYKTQIKEGQNSPFLSENVIICSYQFARNKTEEVQLIPWDLVVFDEAHRLRNVYKPTNKIANALKETFRNVPKILLTATPLQNSLLELYGLISFVDEQVFGDLESFREQFNNMPGDFGITMLRGRISNVIKRTLRRQVLPYIRYTNRLPILQSFVPEKNEALLYDLVSEYLQRSNLYALPNSQKALMILVIRKLLASSSFAISGTLDTMIQRLELKLQQSKVRIDILGEVGSDYEALDEIQEEWDETEDSESLNVQDIEEIKQEIIELQKFRNLALSIDENAKGKALLTALEKAFHQIETIGAEKKAIIFTESRRTQDYLTRILSDSPWKHGLFLFNGSNNDERSKEIYKKWLIRYKDTDKVTGSKTADMRSALVDYFREEGQVMIATEAGAEGINLQFCSLIVNYDLPWNPQRIEQRIGRCHRYGQKHDVVVVNFLNETNEADQRVYQLLSEKFMLFEGVFGASDEILGSVESGVDFEKRIVSIYQNYRKSEEIQAAFDSLQAEMSKEIDAQLQNTRTKLLENFDDEVREKLIVRHSASKESRTQFENKLMKLTQYELSGIAEFLSDSSFLLKQKNFEGDYPTGLYELPRRSGEAHLYRLGHPLADLLLERSKMRNLPNEIVEFNLSEHEGKITILENLKGKSGVLRVDLVYANTPVQEEEYLLFAGLTDDGEPLEEDITSRFFSIGGRVLPDVLIHSYHTEQMAKMVLGKETMIQSRISERNAKYFEEEAEKLESWAEDLKLGLEREIKEFDRKIRDTRRLSVAAQTLAEKLSFQKEIKSLEQIRTNKRKALFDAQDDIDRRRGEFIVEIEKKLTVNYSKKTIFEIGWRII</sequence>
<proteinExistence type="predicted"/>
<dbReference type="CDD" id="cd18793">
    <property type="entry name" value="SF2_C_SNF"/>
    <property type="match status" value="1"/>
</dbReference>
<feature type="domain" description="Helicase ATP-binding" evidence="5">
    <location>
        <begin position="50"/>
        <end position="216"/>
    </location>
</feature>
<dbReference type="OrthoDB" id="9814088at2"/>
<evidence type="ECO:0000256" key="1">
    <source>
        <dbReference type="ARBA" id="ARBA00022741"/>
    </source>
</evidence>
<dbReference type="InterPro" id="IPR027417">
    <property type="entry name" value="P-loop_NTPase"/>
</dbReference>
<dbReference type="Proteomes" id="UP000298264">
    <property type="component" value="Unassembled WGS sequence"/>
</dbReference>
<evidence type="ECO:0000256" key="4">
    <source>
        <dbReference type="ARBA" id="ARBA00022840"/>
    </source>
</evidence>
<dbReference type="Gene3D" id="3.40.50.10810">
    <property type="entry name" value="Tandem AAA-ATPase domain"/>
    <property type="match status" value="1"/>
</dbReference>
<evidence type="ECO:0000313" key="7">
    <source>
        <dbReference type="EMBL" id="TGN11568.1"/>
    </source>
</evidence>
<dbReference type="GO" id="GO:0005524">
    <property type="term" value="F:ATP binding"/>
    <property type="evidence" value="ECO:0007669"/>
    <property type="project" value="UniProtKB-KW"/>
</dbReference>
<dbReference type="InterPro" id="IPR049730">
    <property type="entry name" value="SNF2/RAD54-like_C"/>
</dbReference>
<dbReference type="SMART" id="SM00487">
    <property type="entry name" value="DEXDc"/>
    <property type="match status" value="1"/>
</dbReference>
<dbReference type="EMBL" id="RQHV01000041">
    <property type="protein sequence ID" value="TGN11568.1"/>
    <property type="molecule type" value="Genomic_DNA"/>
</dbReference>
<dbReference type="InterPro" id="IPR057342">
    <property type="entry name" value="DEXDc_RapA"/>
</dbReference>
<name>A0A4R9LQB2_9LEPT</name>
<dbReference type="GO" id="GO:0016787">
    <property type="term" value="F:hydrolase activity"/>
    <property type="evidence" value="ECO:0007669"/>
    <property type="project" value="UniProtKB-KW"/>
</dbReference>
<dbReference type="InterPro" id="IPR001650">
    <property type="entry name" value="Helicase_C-like"/>
</dbReference>
<dbReference type="PROSITE" id="PS51194">
    <property type="entry name" value="HELICASE_CTER"/>
    <property type="match status" value="1"/>
</dbReference>
<keyword evidence="2" id="KW-0378">Hydrolase</keyword>
<evidence type="ECO:0000259" key="6">
    <source>
        <dbReference type="PROSITE" id="PS51194"/>
    </source>
</evidence>
<feature type="domain" description="Helicase C-terminal" evidence="6">
    <location>
        <begin position="408"/>
        <end position="587"/>
    </location>
</feature>
<dbReference type="AlphaFoldDB" id="A0A4R9LQB2"/>
<keyword evidence="8" id="KW-1185">Reference proteome</keyword>
<evidence type="ECO:0000256" key="2">
    <source>
        <dbReference type="ARBA" id="ARBA00022801"/>
    </source>
</evidence>
<dbReference type="PROSITE" id="PS51192">
    <property type="entry name" value="HELICASE_ATP_BIND_1"/>
    <property type="match status" value="1"/>
</dbReference>